<dbReference type="EMBL" id="AAMD01000253">
    <property type="protein sequence ID" value="EAU62280.1"/>
    <property type="molecule type" value="Genomic_DNA"/>
</dbReference>
<dbReference type="eggNOG" id="COG1705">
    <property type="taxonomic scope" value="Bacteria"/>
</dbReference>
<dbReference type="GO" id="GO:0042742">
    <property type="term" value="P:defense response to bacterium"/>
    <property type="evidence" value="ECO:0007669"/>
    <property type="project" value="UniProtKB-KW"/>
</dbReference>
<evidence type="ECO:0000256" key="3">
    <source>
        <dbReference type="ARBA" id="ARBA00022801"/>
    </source>
</evidence>
<proteinExistence type="predicted"/>
<dbReference type="GO" id="GO:0004040">
    <property type="term" value="F:amidase activity"/>
    <property type="evidence" value="ECO:0007669"/>
    <property type="project" value="InterPro"/>
</dbReference>
<dbReference type="InterPro" id="IPR018392">
    <property type="entry name" value="LysM"/>
</dbReference>
<dbReference type="InterPro" id="IPR051056">
    <property type="entry name" value="Glycosyl_Hydrolase_73"/>
</dbReference>
<dbReference type="Gene3D" id="3.90.70.10">
    <property type="entry name" value="Cysteine proteinases"/>
    <property type="match status" value="1"/>
</dbReference>
<dbReference type="PANTHER" id="PTHR33308">
    <property type="entry name" value="PEPTIDOGLYCAN HYDROLASE FLGJ"/>
    <property type="match status" value="1"/>
</dbReference>
<dbReference type="Pfam" id="PF01832">
    <property type="entry name" value="Glucosaminidase"/>
    <property type="match status" value="1"/>
</dbReference>
<evidence type="ECO:0000313" key="10">
    <source>
        <dbReference type="Proteomes" id="UP000032702"/>
    </source>
</evidence>
<dbReference type="SMART" id="SM00047">
    <property type="entry name" value="LYZ2"/>
    <property type="match status" value="1"/>
</dbReference>
<dbReference type="Proteomes" id="UP000032702">
    <property type="component" value="Unassembled WGS sequence"/>
</dbReference>
<keyword evidence="2" id="KW-0081">Bacteriolytic enzyme</keyword>
<evidence type="ECO:0000256" key="2">
    <source>
        <dbReference type="ARBA" id="ARBA00022638"/>
    </source>
</evidence>
<feature type="compositionally biased region" description="Low complexity" evidence="5">
    <location>
        <begin position="76"/>
        <end position="90"/>
    </location>
</feature>
<dbReference type="PANTHER" id="PTHR33308:SF9">
    <property type="entry name" value="PEPTIDOGLYCAN HYDROLASE FLGJ"/>
    <property type="match status" value="1"/>
</dbReference>
<evidence type="ECO:0000313" key="7">
    <source>
        <dbReference type="EMBL" id="ADO68199.1"/>
    </source>
</evidence>
<feature type="region of interest" description="Disordered" evidence="5">
    <location>
        <begin position="76"/>
        <end position="117"/>
    </location>
</feature>
<keyword evidence="1" id="KW-0929">Antimicrobial</keyword>
<dbReference type="HOGENOM" id="CLU_465322_0_0_7"/>
<evidence type="ECO:0000256" key="4">
    <source>
        <dbReference type="ARBA" id="ARBA00032108"/>
    </source>
</evidence>
<evidence type="ECO:0000256" key="1">
    <source>
        <dbReference type="ARBA" id="ARBA00022529"/>
    </source>
</evidence>
<keyword evidence="9" id="KW-1185">Reference proteome</keyword>
<reference evidence="7 9" key="2">
    <citation type="journal article" date="2011" name="Mol. Biol. Evol.">
        <title>Comparative genomic analysis of fruiting body formation in Myxococcales.</title>
        <authorList>
            <person name="Huntley S."/>
            <person name="Hamann N."/>
            <person name="Wegener-Feldbrugge S."/>
            <person name="Treuner-Lange A."/>
            <person name="Kube M."/>
            <person name="Reinhardt R."/>
            <person name="Klages S."/>
            <person name="Muller R."/>
            <person name="Ronning C.M."/>
            <person name="Nierman W.C."/>
            <person name="Sogaard-Andersen L."/>
        </authorList>
    </citation>
    <scope>NUCLEOTIDE SEQUENCE [LARGE SCALE GENOMIC DNA]</scope>
    <source>
        <strain evidence="7 9">DW4/3-1</strain>
    </source>
</reference>
<dbReference type="GO" id="GO:0031640">
    <property type="term" value="P:killing of cells of another organism"/>
    <property type="evidence" value="ECO:0007669"/>
    <property type="project" value="UniProtKB-KW"/>
</dbReference>
<dbReference type="InterPro" id="IPR036366">
    <property type="entry name" value="PGBDSf"/>
</dbReference>
<dbReference type="Proteomes" id="UP000001351">
    <property type="component" value="Chromosome"/>
</dbReference>
<feature type="region of interest" description="Disordered" evidence="5">
    <location>
        <begin position="1"/>
        <end position="22"/>
    </location>
</feature>
<dbReference type="CDD" id="cd00118">
    <property type="entry name" value="LysM"/>
    <property type="match status" value="1"/>
</dbReference>
<evidence type="ECO:0000313" key="8">
    <source>
        <dbReference type="EMBL" id="EAU62280.1"/>
    </source>
</evidence>
<dbReference type="SUPFAM" id="SSF54106">
    <property type="entry name" value="LysM domain"/>
    <property type="match status" value="1"/>
</dbReference>
<feature type="compositionally biased region" description="Polar residues" evidence="5">
    <location>
        <begin position="269"/>
        <end position="280"/>
    </location>
</feature>
<dbReference type="CAZy" id="GH73">
    <property type="family name" value="Glycoside Hydrolase Family 73"/>
</dbReference>
<dbReference type="KEGG" id="sur:STAUR_0390"/>
<feature type="compositionally biased region" description="Low complexity" evidence="5">
    <location>
        <begin position="292"/>
        <end position="318"/>
    </location>
</feature>
<dbReference type="InterPro" id="IPR036779">
    <property type="entry name" value="LysM_dom_sf"/>
</dbReference>
<dbReference type="eggNOG" id="COG1388">
    <property type="taxonomic scope" value="Bacteria"/>
</dbReference>
<feature type="region of interest" description="Disordered" evidence="5">
    <location>
        <begin position="407"/>
        <end position="430"/>
    </location>
</feature>
<dbReference type="Gene3D" id="3.10.350.10">
    <property type="entry name" value="LysM domain"/>
    <property type="match status" value="1"/>
</dbReference>
<dbReference type="InterPro" id="IPR036365">
    <property type="entry name" value="PGBD-like_sf"/>
</dbReference>
<dbReference type="Gene3D" id="4.10.80.30">
    <property type="entry name" value="DNA polymerase, domain 6"/>
    <property type="match status" value="1"/>
</dbReference>
<sequence length="586" mass="60526">MKGRFTFPFRESSSLTTTTSARPNTYAVRSGDTINKLAERFGTTPSALAAKNNLSDPNKIKVGQKLVLPDGFDAAPAAQPSRAATTATTAGAGGPVRDSNGREFPTSRDGTPLFKQGDAEWGKRTLGTSSSIGAAGCAMTATAMAVSKISGKTINPGQMDAWLDKNGGYSGNGLNWDKAAQMGGLHASSPAWSLDTINKQVDAGRPVVVGVDYKAGSNGGANGTDHWITITGRGQEGGKPVYYANDPATGKQITLSQDGNTLKGGPQGYKTTGQLRTFSGGNPPRPGTSTQPAPGGSTQPAPGTGGTTAPAPAAPAGGKESLKGTTLPNQQLKRGSKGEGVEKLQDALVKLGYMTKAQVATGPGTFGPKTEAALKKFQKDHGVDAIGEYGPKTRAAFEKLGAKIGGAASGTPSTGTPSTGTPSTGGVTGPLPKTGNAFMDAMAADAIKSQRETGVPASVTLAQAALESGWGKSGLSTKGNNFFGIKGEGPAGHVTMPTKEFLNGKWVTVDAAFRKYNSPSESFADHGNFLRKNKRYAEAFNHTDNAARFAQEIHKAGYATDPEYSNKLIAMINKYGLERFDAIGRQ</sequence>
<organism evidence="8 10">
    <name type="scientific">Stigmatella aurantiaca (strain DW4/3-1)</name>
    <dbReference type="NCBI Taxonomy" id="378806"/>
    <lineage>
        <taxon>Bacteria</taxon>
        <taxon>Pseudomonadati</taxon>
        <taxon>Myxococcota</taxon>
        <taxon>Myxococcia</taxon>
        <taxon>Myxococcales</taxon>
        <taxon>Cystobacterineae</taxon>
        <taxon>Archangiaceae</taxon>
        <taxon>Stigmatella</taxon>
    </lineage>
</organism>
<dbReference type="PROSITE" id="PS51782">
    <property type="entry name" value="LYSM"/>
    <property type="match status" value="1"/>
</dbReference>
<dbReference type="SMART" id="SM00257">
    <property type="entry name" value="LysM"/>
    <property type="match status" value="1"/>
</dbReference>
<dbReference type="OrthoDB" id="9781970at2"/>
<feature type="compositionally biased region" description="Polar residues" evidence="5">
    <location>
        <begin position="11"/>
        <end position="22"/>
    </location>
</feature>
<dbReference type="Gene3D" id="1.10.101.10">
    <property type="entry name" value="PGBD-like superfamily/PGBD"/>
    <property type="match status" value="1"/>
</dbReference>
<dbReference type="PATRIC" id="fig|378806.16.peg.1042"/>
<dbReference type="CAZy" id="CBM50">
    <property type="family name" value="Carbohydrate-Binding Module Family 50"/>
</dbReference>
<dbReference type="eggNOG" id="COG3409">
    <property type="taxonomic scope" value="Bacteria"/>
</dbReference>
<feature type="compositionally biased region" description="Polar residues" evidence="5">
    <location>
        <begin position="251"/>
        <end position="260"/>
    </location>
</feature>
<dbReference type="EMBL" id="CP002271">
    <property type="protein sequence ID" value="ADO68199.1"/>
    <property type="molecule type" value="Genomic_DNA"/>
</dbReference>
<evidence type="ECO:0000256" key="5">
    <source>
        <dbReference type="SAM" id="MobiDB-lite"/>
    </source>
</evidence>
<feature type="compositionally biased region" description="Polar residues" evidence="5">
    <location>
        <begin position="323"/>
        <end position="333"/>
    </location>
</feature>
<feature type="region of interest" description="Disordered" evidence="5">
    <location>
        <begin position="218"/>
        <end position="340"/>
    </location>
</feature>
<dbReference type="PRINTS" id="PR01002">
    <property type="entry name" value="FLGFLGJ"/>
</dbReference>
<dbReference type="Pfam" id="PF01471">
    <property type="entry name" value="PG_binding_1"/>
    <property type="match status" value="1"/>
</dbReference>
<feature type="compositionally biased region" description="Low complexity" evidence="5">
    <location>
        <begin position="409"/>
        <end position="425"/>
    </location>
</feature>
<reference evidence="8 10" key="1">
    <citation type="submission" date="2006-04" db="EMBL/GenBank/DDBJ databases">
        <authorList>
            <person name="Nierman W.C."/>
        </authorList>
    </citation>
    <scope>NUCLEOTIDE SEQUENCE [LARGE SCALE GENOMIC DNA]</scope>
    <source>
        <strain evidence="8 10">DW4/3-1</strain>
    </source>
</reference>
<gene>
    <name evidence="7" type="ordered locus">STAUR_0390</name>
    <name evidence="8" type="ORF">STIAU_1822</name>
</gene>
<keyword evidence="3" id="KW-0378">Hydrolase</keyword>
<protein>
    <recommendedName>
        <fullName evidence="4">Peptidoglycan hydrolase</fullName>
    </recommendedName>
</protein>
<dbReference type="Pfam" id="PF01476">
    <property type="entry name" value="LysM"/>
    <property type="match status" value="1"/>
</dbReference>
<dbReference type="InterPro" id="IPR039564">
    <property type="entry name" value="Peptidase_C39-like"/>
</dbReference>
<accession>Q08P67</accession>
<dbReference type="STRING" id="378806.STAUR_0390"/>
<evidence type="ECO:0000259" key="6">
    <source>
        <dbReference type="PROSITE" id="PS51782"/>
    </source>
</evidence>
<dbReference type="InterPro" id="IPR002477">
    <property type="entry name" value="Peptidoglycan-bd-like"/>
</dbReference>
<name>Q08P67_STIAD</name>
<dbReference type="AlphaFoldDB" id="Q08P67"/>
<dbReference type="Pfam" id="PF13529">
    <property type="entry name" value="Peptidase_C39_2"/>
    <property type="match status" value="1"/>
</dbReference>
<dbReference type="InterPro" id="IPR002901">
    <property type="entry name" value="MGlyc_endo_b_GlcNAc-like_dom"/>
</dbReference>
<dbReference type="Gene3D" id="1.10.530.10">
    <property type="match status" value="1"/>
</dbReference>
<evidence type="ECO:0000313" key="9">
    <source>
        <dbReference type="Proteomes" id="UP000001351"/>
    </source>
</evidence>
<feature type="domain" description="LysM" evidence="6">
    <location>
        <begin position="24"/>
        <end position="68"/>
    </location>
</feature>
<dbReference type="SUPFAM" id="SSF47090">
    <property type="entry name" value="PGBD-like"/>
    <property type="match status" value="1"/>
</dbReference>